<gene>
    <name evidence="3" type="ORF">NDU88_006695</name>
</gene>
<dbReference type="SUPFAM" id="SSF50729">
    <property type="entry name" value="PH domain-like"/>
    <property type="match status" value="1"/>
</dbReference>
<feature type="compositionally biased region" description="Basic and acidic residues" evidence="1">
    <location>
        <begin position="145"/>
        <end position="156"/>
    </location>
</feature>
<evidence type="ECO:0000313" key="4">
    <source>
        <dbReference type="Proteomes" id="UP001066276"/>
    </source>
</evidence>
<dbReference type="InterPro" id="IPR042986">
    <property type="entry name" value="PLEKHS1"/>
</dbReference>
<organism evidence="3 4">
    <name type="scientific">Pleurodeles waltl</name>
    <name type="common">Iberian ribbed newt</name>
    <dbReference type="NCBI Taxonomy" id="8319"/>
    <lineage>
        <taxon>Eukaryota</taxon>
        <taxon>Metazoa</taxon>
        <taxon>Chordata</taxon>
        <taxon>Craniata</taxon>
        <taxon>Vertebrata</taxon>
        <taxon>Euteleostomi</taxon>
        <taxon>Amphibia</taxon>
        <taxon>Batrachia</taxon>
        <taxon>Caudata</taxon>
        <taxon>Salamandroidea</taxon>
        <taxon>Salamandridae</taxon>
        <taxon>Pleurodelinae</taxon>
        <taxon>Pleurodeles</taxon>
    </lineage>
</organism>
<dbReference type="PROSITE" id="PS50003">
    <property type="entry name" value="PH_DOMAIN"/>
    <property type="match status" value="1"/>
</dbReference>
<feature type="domain" description="PH" evidence="2">
    <location>
        <begin position="23"/>
        <end position="139"/>
    </location>
</feature>
<keyword evidence="4" id="KW-1185">Reference proteome</keyword>
<reference evidence="3" key="1">
    <citation type="journal article" date="2022" name="bioRxiv">
        <title>Sequencing and chromosome-scale assembly of the giantPleurodeles waltlgenome.</title>
        <authorList>
            <person name="Brown T."/>
            <person name="Elewa A."/>
            <person name="Iarovenko S."/>
            <person name="Subramanian E."/>
            <person name="Araus A.J."/>
            <person name="Petzold A."/>
            <person name="Susuki M."/>
            <person name="Suzuki K.-i.T."/>
            <person name="Hayashi T."/>
            <person name="Toyoda A."/>
            <person name="Oliveira C."/>
            <person name="Osipova E."/>
            <person name="Leigh N.D."/>
            <person name="Simon A."/>
            <person name="Yun M.H."/>
        </authorList>
    </citation>
    <scope>NUCLEOTIDE SEQUENCE</scope>
    <source>
        <strain evidence="3">20211129_DDA</strain>
        <tissue evidence="3">Liver</tissue>
    </source>
</reference>
<comment type="caution">
    <text evidence="3">The sequence shown here is derived from an EMBL/GenBank/DDBJ whole genome shotgun (WGS) entry which is preliminary data.</text>
</comment>
<dbReference type="PANTHER" id="PTHR47014:SF1">
    <property type="entry name" value="PLECKSTRIN HOMOLOGY DOMAIN-CONTAINING FAMILY S MEMBER 1"/>
    <property type="match status" value="1"/>
</dbReference>
<feature type="region of interest" description="Disordered" evidence="1">
    <location>
        <begin position="275"/>
        <end position="298"/>
    </location>
</feature>
<dbReference type="Proteomes" id="UP001066276">
    <property type="component" value="Chromosome 6"/>
</dbReference>
<feature type="compositionally biased region" description="Polar residues" evidence="1">
    <location>
        <begin position="192"/>
        <end position="210"/>
    </location>
</feature>
<feature type="compositionally biased region" description="Low complexity" evidence="1">
    <location>
        <begin position="158"/>
        <end position="172"/>
    </location>
</feature>
<dbReference type="InterPro" id="IPR001849">
    <property type="entry name" value="PH_domain"/>
</dbReference>
<name>A0AAV7QPN6_PLEWA</name>
<protein>
    <recommendedName>
        <fullName evidence="2">PH domain-containing protein</fullName>
    </recommendedName>
</protein>
<dbReference type="SMART" id="SM00233">
    <property type="entry name" value="PH"/>
    <property type="match status" value="1"/>
</dbReference>
<dbReference type="PANTHER" id="PTHR47014">
    <property type="entry name" value="PLECKSTRIN HOMOLOGY DOMAIN-CONTAINING FAMILY S MEMBER 1"/>
    <property type="match status" value="1"/>
</dbReference>
<evidence type="ECO:0000313" key="3">
    <source>
        <dbReference type="EMBL" id="KAJ1140338.1"/>
    </source>
</evidence>
<dbReference type="Gene3D" id="2.30.29.30">
    <property type="entry name" value="Pleckstrin-homology domain (PH domain)/Phosphotyrosine-binding domain (PTB)"/>
    <property type="match status" value="1"/>
</dbReference>
<dbReference type="Pfam" id="PF00169">
    <property type="entry name" value="PH"/>
    <property type="match status" value="1"/>
</dbReference>
<evidence type="ECO:0000259" key="2">
    <source>
        <dbReference type="PROSITE" id="PS50003"/>
    </source>
</evidence>
<feature type="region of interest" description="Disordered" evidence="1">
    <location>
        <begin position="145"/>
        <end position="236"/>
    </location>
</feature>
<dbReference type="AlphaFoldDB" id="A0AAV7QPN6"/>
<dbReference type="EMBL" id="JANPWB010000010">
    <property type="protein sequence ID" value="KAJ1140338.1"/>
    <property type="molecule type" value="Genomic_DNA"/>
</dbReference>
<accession>A0AAV7QPN6</accession>
<sequence length="506" mass="57347">MFSNGRRRSSDLVRDSTSFYSGDVIKHGFLMKSPPVELFYKQSSWKRRYFLLIKLSRNAYSLQYYSSQNTFKGEIKLDAVLGVCREIKNRDKMAAVQKMFKCPPEQVISIATKQRDYYLIGDEGDQIQEWFEAIRRAMNETWKDIEQQTPREDARVRSISLPPSSSGPLISSARTSDEPEGTQVSGPRPNSDPCNYPTSTERTKSTSPGYSQYHRHNKPEESNPFEEENDSPDGGIYDIPRSILRYIYCNNEDGLATGHYSSPKCMNHINKELERHREKPDDLPDSEQSDESEDCEVKNGNKNHYMEMRSIPQLVESAYMNMDNATKSSCSQDSLVSPVECNTDSEVGSPESFYDSISACSLGSDESSTCEEGHGTEASPLKQRCSIERRNCKKRRSTPSLPRLFSSEDPSLFTEENISLPKEDLLTYMELVEVGERICVAQWNGPEHMTCPFRFGDHILAVNEIGIQSKEEVIRSLTMARSEKVTITIVRVPNSDVLHAEGSGCP</sequence>
<evidence type="ECO:0000256" key="1">
    <source>
        <dbReference type="SAM" id="MobiDB-lite"/>
    </source>
</evidence>
<dbReference type="InterPro" id="IPR011993">
    <property type="entry name" value="PH-like_dom_sf"/>
</dbReference>
<feature type="compositionally biased region" description="Acidic residues" evidence="1">
    <location>
        <begin position="283"/>
        <end position="294"/>
    </location>
</feature>
<proteinExistence type="predicted"/>